<gene>
    <name evidence="2" type="ORF">C8P66_10852</name>
</gene>
<dbReference type="GO" id="GO:0016740">
    <property type="term" value="F:transferase activity"/>
    <property type="evidence" value="ECO:0007669"/>
    <property type="project" value="UniProtKB-KW"/>
</dbReference>
<dbReference type="Proteomes" id="UP000249688">
    <property type="component" value="Unassembled WGS sequence"/>
</dbReference>
<evidence type="ECO:0000259" key="1">
    <source>
        <dbReference type="Pfam" id="PF00535"/>
    </source>
</evidence>
<organism evidence="2 3">
    <name type="scientific">Humitalea rosea</name>
    <dbReference type="NCBI Taxonomy" id="990373"/>
    <lineage>
        <taxon>Bacteria</taxon>
        <taxon>Pseudomonadati</taxon>
        <taxon>Pseudomonadota</taxon>
        <taxon>Alphaproteobacteria</taxon>
        <taxon>Acetobacterales</taxon>
        <taxon>Roseomonadaceae</taxon>
        <taxon>Humitalea</taxon>
    </lineage>
</organism>
<accession>A0A2W7IJ90</accession>
<dbReference type="Gene3D" id="3.90.550.10">
    <property type="entry name" value="Spore Coat Polysaccharide Biosynthesis Protein SpsA, Chain A"/>
    <property type="match status" value="1"/>
</dbReference>
<dbReference type="OrthoDB" id="7248516at2"/>
<comment type="caution">
    <text evidence="2">The sequence shown here is derived from an EMBL/GenBank/DDBJ whole genome shotgun (WGS) entry which is preliminary data.</text>
</comment>
<dbReference type="SUPFAM" id="SSF53448">
    <property type="entry name" value="Nucleotide-diphospho-sugar transferases"/>
    <property type="match status" value="1"/>
</dbReference>
<proteinExistence type="predicted"/>
<evidence type="ECO:0000313" key="3">
    <source>
        <dbReference type="Proteomes" id="UP000249688"/>
    </source>
</evidence>
<keyword evidence="2" id="KW-0808">Transferase</keyword>
<sequence length="320" mass="34736">MDTILQAQASSRRVASAAEWSAAVFARNEAPSLAACLRALARAGEGVDLRVTVLLNGSTDGSAEIAVAALRETGLRGSVHAIAQGDKANAFNQFIHRLRPEAATYIFVDGYAAVAPGALRHLAARLRDAPQAQAAAAVPSTGRSAAFLTRQMLEEPGLHGSLFALRGSFVARLASLGLRLPVGLYRGDGLVGSFVLHDLDAERGGWVLERLAVEPGATWRAPSLRLWHPRDARRHWHRLVQQGRGRLQWAAIRDAIYPGGFTALPEDADTCVLDWIAAAPRLRTPRLWRDPFAVLALRRMRGARPRLDLTPRLLAEVEAR</sequence>
<feature type="domain" description="Glycosyltransferase 2-like" evidence="1">
    <location>
        <begin position="21"/>
        <end position="152"/>
    </location>
</feature>
<protein>
    <submittedName>
        <fullName evidence="2">Glycosyl transferase family 2</fullName>
    </submittedName>
</protein>
<reference evidence="2 3" key="1">
    <citation type="submission" date="2018-06" db="EMBL/GenBank/DDBJ databases">
        <title>Genomic Encyclopedia of Archaeal and Bacterial Type Strains, Phase II (KMG-II): from individual species to whole genera.</title>
        <authorList>
            <person name="Goeker M."/>
        </authorList>
    </citation>
    <scope>NUCLEOTIDE SEQUENCE [LARGE SCALE GENOMIC DNA]</scope>
    <source>
        <strain evidence="2 3">DSM 24525</strain>
    </source>
</reference>
<dbReference type="RefSeq" id="WP_111397801.1">
    <property type="nucleotide sequence ID" value="NZ_QKYU01000008.1"/>
</dbReference>
<keyword evidence="3" id="KW-1185">Reference proteome</keyword>
<dbReference type="AlphaFoldDB" id="A0A2W7IJ90"/>
<evidence type="ECO:0000313" key="2">
    <source>
        <dbReference type="EMBL" id="PZW46773.1"/>
    </source>
</evidence>
<name>A0A2W7IJ90_9PROT</name>
<dbReference type="EMBL" id="QKYU01000008">
    <property type="protein sequence ID" value="PZW46773.1"/>
    <property type="molecule type" value="Genomic_DNA"/>
</dbReference>
<dbReference type="InterPro" id="IPR001173">
    <property type="entry name" value="Glyco_trans_2-like"/>
</dbReference>
<dbReference type="Pfam" id="PF00535">
    <property type="entry name" value="Glycos_transf_2"/>
    <property type="match status" value="1"/>
</dbReference>
<dbReference type="InterPro" id="IPR029044">
    <property type="entry name" value="Nucleotide-diphossugar_trans"/>
</dbReference>